<accession>A0A852X3I9</accession>
<keyword evidence="3" id="KW-0804">Transcription</keyword>
<evidence type="ECO:0000256" key="1">
    <source>
        <dbReference type="ARBA" id="ARBA00023015"/>
    </source>
</evidence>
<dbReference type="Gene3D" id="1.10.10.10">
    <property type="entry name" value="Winged helix-like DNA-binding domain superfamily/Winged helix DNA-binding domain"/>
    <property type="match status" value="1"/>
</dbReference>
<dbReference type="SUPFAM" id="SSF46785">
    <property type="entry name" value="Winged helix' DNA-binding domain"/>
    <property type="match status" value="1"/>
</dbReference>
<dbReference type="GO" id="GO:0003677">
    <property type="term" value="F:DNA binding"/>
    <property type="evidence" value="ECO:0007669"/>
    <property type="project" value="UniProtKB-KW"/>
</dbReference>
<feature type="domain" description="HTH arsR-type" evidence="4">
    <location>
        <begin position="1"/>
        <end position="93"/>
    </location>
</feature>
<evidence type="ECO:0000313" key="6">
    <source>
        <dbReference type="Proteomes" id="UP000592181"/>
    </source>
</evidence>
<dbReference type="InterPro" id="IPR036390">
    <property type="entry name" value="WH_DNA-bd_sf"/>
</dbReference>
<keyword evidence="2" id="KW-0238">DNA-binding</keyword>
<dbReference type="InterPro" id="IPR051011">
    <property type="entry name" value="Metal_resp_trans_reg"/>
</dbReference>
<keyword evidence="6" id="KW-1185">Reference proteome</keyword>
<dbReference type="CDD" id="cd00090">
    <property type="entry name" value="HTH_ARSR"/>
    <property type="match status" value="1"/>
</dbReference>
<dbReference type="PRINTS" id="PR00778">
    <property type="entry name" value="HTHARSR"/>
</dbReference>
<reference evidence="5 6" key="1">
    <citation type="submission" date="2020-07" db="EMBL/GenBank/DDBJ databases">
        <title>Sequencing the genomes of 1000 actinobacteria strains.</title>
        <authorList>
            <person name="Klenk H.-P."/>
        </authorList>
    </citation>
    <scope>NUCLEOTIDE SEQUENCE [LARGE SCALE GENOMIC DNA]</scope>
    <source>
        <strain evidence="5 6">DSM 24723</strain>
    </source>
</reference>
<dbReference type="PROSITE" id="PS50987">
    <property type="entry name" value="HTH_ARSR_2"/>
    <property type="match status" value="1"/>
</dbReference>
<dbReference type="SMART" id="SM00418">
    <property type="entry name" value="HTH_ARSR"/>
    <property type="match status" value="1"/>
</dbReference>
<dbReference type="Pfam" id="PF01022">
    <property type="entry name" value="HTH_5"/>
    <property type="match status" value="1"/>
</dbReference>
<evidence type="ECO:0000313" key="5">
    <source>
        <dbReference type="EMBL" id="NYG37439.1"/>
    </source>
</evidence>
<dbReference type="NCBIfam" id="NF033788">
    <property type="entry name" value="HTH_metalloreg"/>
    <property type="match status" value="1"/>
</dbReference>
<gene>
    <name evidence="5" type="ORF">BJY28_001908</name>
</gene>
<evidence type="ECO:0000256" key="3">
    <source>
        <dbReference type="ARBA" id="ARBA00023163"/>
    </source>
</evidence>
<dbReference type="PANTHER" id="PTHR43132">
    <property type="entry name" value="ARSENICAL RESISTANCE OPERON REPRESSOR ARSR-RELATED"/>
    <property type="match status" value="1"/>
</dbReference>
<evidence type="ECO:0000259" key="4">
    <source>
        <dbReference type="PROSITE" id="PS50987"/>
    </source>
</evidence>
<evidence type="ECO:0000256" key="2">
    <source>
        <dbReference type="ARBA" id="ARBA00023125"/>
    </source>
</evidence>
<dbReference type="InterPro" id="IPR036388">
    <property type="entry name" value="WH-like_DNA-bd_sf"/>
</dbReference>
<proteinExistence type="predicted"/>
<dbReference type="PANTHER" id="PTHR43132:SF6">
    <property type="entry name" value="HTH-TYPE TRANSCRIPTIONAL REPRESSOR CZRA"/>
    <property type="match status" value="1"/>
</dbReference>
<organism evidence="5 6">
    <name type="scientific">Janibacter alkaliphilus</name>
    <dbReference type="NCBI Taxonomy" id="1069963"/>
    <lineage>
        <taxon>Bacteria</taxon>
        <taxon>Bacillati</taxon>
        <taxon>Actinomycetota</taxon>
        <taxon>Actinomycetes</taxon>
        <taxon>Micrococcales</taxon>
        <taxon>Intrasporangiaceae</taxon>
        <taxon>Janibacter</taxon>
    </lineage>
</organism>
<dbReference type="AlphaFoldDB" id="A0A852X3I9"/>
<dbReference type="EMBL" id="JACBZX010000001">
    <property type="protein sequence ID" value="NYG37439.1"/>
    <property type="molecule type" value="Genomic_DNA"/>
</dbReference>
<name>A0A852X3I9_9MICO</name>
<dbReference type="InterPro" id="IPR001845">
    <property type="entry name" value="HTH_ArsR_DNA-bd_dom"/>
</dbReference>
<keyword evidence="1" id="KW-0805">Transcription regulation</keyword>
<dbReference type="RefSeq" id="WP_179462804.1">
    <property type="nucleotide sequence ID" value="NZ_JACBZX010000001.1"/>
</dbReference>
<dbReference type="Proteomes" id="UP000592181">
    <property type="component" value="Unassembled WGS sequence"/>
</dbReference>
<sequence length="93" mass="10343">MDERIAAAAELFKVLSSPVRLRVVHELTEGPRSVAELAAVVEASPTLMSQHLRVLRMAGLVDAEHEGRQRLYRIADEHVTHIVQDAVRHAAED</sequence>
<dbReference type="GO" id="GO:0003700">
    <property type="term" value="F:DNA-binding transcription factor activity"/>
    <property type="evidence" value="ECO:0007669"/>
    <property type="project" value="InterPro"/>
</dbReference>
<protein>
    <submittedName>
        <fullName evidence="5">ArsR family transcriptional regulator</fullName>
    </submittedName>
</protein>
<comment type="caution">
    <text evidence="5">The sequence shown here is derived from an EMBL/GenBank/DDBJ whole genome shotgun (WGS) entry which is preliminary data.</text>
</comment>
<dbReference type="InterPro" id="IPR011991">
    <property type="entry name" value="ArsR-like_HTH"/>
</dbReference>